<evidence type="ECO:0000313" key="4">
    <source>
        <dbReference type="Proteomes" id="UP000799428"/>
    </source>
</evidence>
<dbReference type="AlphaFoldDB" id="A0A6G1KMB8"/>
<dbReference type="EMBL" id="MU005765">
    <property type="protein sequence ID" value="KAF2714036.1"/>
    <property type="molecule type" value="Genomic_DNA"/>
</dbReference>
<reference evidence="3" key="1">
    <citation type="journal article" date="2020" name="Stud. Mycol.">
        <title>101 Dothideomycetes genomes: a test case for predicting lifestyles and emergence of pathogens.</title>
        <authorList>
            <person name="Haridas S."/>
            <person name="Albert R."/>
            <person name="Binder M."/>
            <person name="Bloem J."/>
            <person name="Labutti K."/>
            <person name="Salamov A."/>
            <person name="Andreopoulos B."/>
            <person name="Baker S."/>
            <person name="Barry K."/>
            <person name="Bills G."/>
            <person name="Bluhm B."/>
            <person name="Cannon C."/>
            <person name="Castanera R."/>
            <person name="Culley D."/>
            <person name="Daum C."/>
            <person name="Ezra D."/>
            <person name="Gonzalez J."/>
            <person name="Henrissat B."/>
            <person name="Kuo A."/>
            <person name="Liang C."/>
            <person name="Lipzen A."/>
            <person name="Lutzoni F."/>
            <person name="Magnuson J."/>
            <person name="Mondo S."/>
            <person name="Nolan M."/>
            <person name="Ohm R."/>
            <person name="Pangilinan J."/>
            <person name="Park H.-J."/>
            <person name="Ramirez L."/>
            <person name="Alfaro M."/>
            <person name="Sun H."/>
            <person name="Tritt A."/>
            <person name="Yoshinaga Y."/>
            <person name="Zwiers L.-H."/>
            <person name="Turgeon B."/>
            <person name="Goodwin S."/>
            <person name="Spatafora J."/>
            <person name="Crous P."/>
            <person name="Grigoriev I."/>
        </authorList>
    </citation>
    <scope>NUCLEOTIDE SEQUENCE</scope>
    <source>
        <strain evidence="3">CBS 279.74</strain>
    </source>
</reference>
<name>A0A6G1KMB8_9PLEO</name>
<evidence type="ECO:0000259" key="2">
    <source>
        <dbReference type="Pfam" id="PF01172"/>
    </source>
</evidence>
<dbReference type="InterPro" id="IPR019783">
    <property type="entry name" value="SDO1/SBDS_N"/>
</dbReference>
<proteinExistence type="predicted"/>
<dbReference type="PANTHER" id="PTHR10927:SF2">
    <property type="entry name" value="RESTRICTION OF TELOMERE CAPPING PROTEIN 3"/>
    <property type="match status" value="1"/>
</dbReference>
<protein>
    <submittedName>
        <fullName evidence="3">Putative RNA binding protein</fullName>
    </submittedName>
</protein>
<evidence type="ECO:0000256" key="1">
    <source>
        <dbReference type="SAM" id="MobiDB-lite"/>
    </source>
</evidence>
<organism evidence="3 4">
    <name type="scientific">Pleomassaria siparia CBS 279.74</name>
    <dbReference type="NCBI Taxonomy" id="1314801"/>
    <lineage>
        <taxon>Eukaryota</taxon>
        <taxon>Fungi</taxon>
        <taxon>Dikarya</taxon>
        <taxon>Ascomycota</taxon>
        <taxon>Pezizomycotina</taxon>
        <taxon>Dothideomycetes</taxon>
        <taxon>Pleosporomycetidae</taxon>
        <taxon>Pleosporales</taxon>
        <taxon>Pleomassariaceae</taxon>
        <taxon>Pleomassaria</taxon>
    </lineage>
</organism>
<dbReference type="Pfam" id="PF01172">
    <property type="entry name" value="SBDS_N"/>
    <property type="match status" value="1"/>
</dbReference>
<dbReference type="SUPFAM" id="SSF89895">
    <property type="entry name" value="FYSH domain"/>
    <property type="match status" value="1"/>
</dbReference>
<sequence>MTRGNDQQTKVHYKGDQDDFVVFVESSKIVEQWKEDKSIPLAQVVAGWKVFVTHKQGVQGIHDEASNGVLESEFGTHKEEEVVKLILEKGTVQESENRPRQGDTNITKGGTIAH</sequence>
<feature type="region of interest" description="Disordered" evidence="1">
    <location>
        <begin position="90"/>
        <end position="114"/>
    </location>
</feature>
<keyword evidence="4" id="KW-1185">Reference proteome</keyword>
<dbReference type="InterPro" id="IPR036786">
    <property type="entry name" value="Ribosome_mat_SBDS_N_sf"/>
</dbReference>
<accession>A0A6G1KMB8</accession>
<dbReference type="OrthoDB" id="2567806at2759"/>
<dbReference type="Proteomes" id="UP000799428">
    <property type="component" value="Unassembled WGS sequence"/>
</dbReference>
<dbReference type="PANTHER" id="PTHR10927">
    <property type="entry name" value="RIBOSOME MATURATION PROTEIN SBDS"/>
    <property type="match status" value="1"/>
</dbReference>
<dbReference type="InterPro" id="IPR039100">
    <property type="entry name" value="Sdo1/SBDS-like"/>
</dbReference>
<dbReference type="Gene3D" id="3.30.1250.10">
    <property type="entry name" value="Ribosome maturation protein SBDS, N-terminal domain"/>
    <property type="match status" value="1"/>
</dbReference>
<feature type="domain" description="Ribosome maturation protein SDO1/SBDS N-terminal" evidence="2">
    <location>
        <begin position="8"/>
        <end position="98"/>
    </location>
</feature>
<gene>
    <name evidence="3" type="ORF">K504DRAFT_399741</name>
</gene>
<evidence type="ECO:0000313" key="3">
    <source>
        <dbReference type="EMBL" id="KAF2714036.1"/>
    </source>
</evidence>